<evidence type="ECO:0000256" key="7">
    <source>
        <dbReference type="ARBA" id="ARBA00023242"/>
    </source>
</evidence>
<keyword evidence="5" id="KW-0963">Cytoplasm</keyword>
<feature type="region of interest" description="Disordered" evidence="8">
    <location>
        <begin position="495"/>
        <end position="526"/>
    </location>
</feature>
<feature type="compositionally biased region" description="Pro residues" evidence="8">
    <location>
        <begin position="416"/>
        <end position="439"/>
    </location>
</feature>
<dbReference type="OrthoDB" id="437550at2759"/>
<keyword evidence="10" id="KW-1185">Reference proteome</keyword>
<dbReference type="GO" id="GO:0005737">
    <property type="term" value="C:cytoplasm"/>
    <property type="evidence" value="ECO:0007669"/>
    <property type="project" value="UniProtKB-SubCell"/>
</dbReference>
<dbReference type="InterPro" id="IPR044189">
    <property type="entry name" value="XPO4/7-like"/>
</dbReference>
<organism evidence="9 10">
    <name type="scientific">Symbiodinium necroappetens</name>
    <dbReference type="NCBI Taxonomy" id="1628268"/>
    <lineage>
        <taxon>Eukaryota</taxon>
        <taxon>Sar</taxon>
        <taxon>Alveolata</taxon>
        <taxon>Dinophyceae</taxon>
        <taxon>Suessiales</taxon>
        <taxon>Symbiodiniaceae</taxon>
        <taxon>Symbiodinium</taxon>
    </lineage>
</organism>
<feature type="region of interest" description="Disordered" evidence="8">
    <location>
        <begin position="413"/>
        <end position="439"/>
    </location>
</feature>
<dbReference type="PRINTS" id="PR01217">
    <property type="entry name" value="PRICHEXTENSN"/>
</dbReference>
<feature type="compositionally biased region" description="Pro residues" evidence="8">
    <location>
        <begin position="590"/>
        <end position="628"/>
    </location>
</feature>
<dbReference type="GO" id="GO:0006611">
    <property type="term" value="P:protein export from nucleus"/>
    <property type="evidence" value="ECO:0007669"/>
    <property type="project" value="TreeGrafter"/>
</dbReference>
<dbReference type="GO" id="GO:0005049">
    <property type="term" value="F:nuclear export signal receptor activity"/>
    <property type="evidence" value="ECO:0007669"/>
    <property type="project" value="InterPro"/>
</dbReference>
<dbReference type="PANTHER" id="PTHR12596:SF2">
    <property type="entry name" value="EXPORTIN-7 ISOFORM X1"/>
    <property type="match status" value="1"/>
</dbReference>
<evidence type="ECO:0000256" key="2">
    <source>
        <dbReference type="ARBA" id="ARBA00004496"/>
    </source>
</evidence>
<proteinExistence type="inferred from homology"/>
<dbReference type="Proteomes" id="UP000601435">
    <property type="component" value="Unassembled WGS sequence"/>
</dbReference>
<evidence type="ECO:0000313" key="10">
    <source>
        <dbReference type="Proteomes" id="UP000601435"/>
    </source>
</evidence>
<protein>
    <submittedName>
        <fullName evidence="9">XPO7 protein</fullName>
    </submittedName>
</protein>
<comment type="similarity">
    <text evidence="3">Belongs to the exportin family.</text>
</comment>
<keyword evidence="6" id="KW-0653">Protein transport</keyword>
<comment type="caution">
    <text evidence="9">The sequence shown here is derived from an EMBL/GenBank/DDBJ whole genome shotgun (WGS) entry which is preliminary data.</text>
</comment>
<comment type="subcellular location">
    <subcellularLocation>
        <location evidence="2">Cytoplasm</location>
    </subcellularLocation>
    <subcellularLocation>
        <location evidence="1">Nucleus</location>
    </subcellularLocation>
</comment>
<evidence type="ECO:0000256" key="1">
    <source>
        <dbReference type="ARBA" id="ARBA00004123"/>
    </source>
</evidence>
<feature type="compositionally biased region" description="Pro residues" evidence="8">
    <location>
        <begin position="503"/>
        <end position="526"/>
    </location>
</feature>
<keyword evidence="7" id="KW-0539">Nucleus</keyword>
<name>A0A812PPI6_9DINO</name>
<dbReference type="EMBL" id="CAJNJA010015338">
    <property type="protein sequence ID" value="CAE7360107.1"/>
    <property type="molecule type" value="Genomic_DNA"/>
</dbReference>
<evidence type="ECO:0000256" key="6">
    <source>
        <dbReference type="ARBA" id="ARBA00022927"/>
    </source>
</evidence>
<feature type="region of interest" description="Disordered" evidence="8">
    <location>
        <begin position="580"/>
        <end position="636"/>
    </location>
</feature>
<dbReference type="PANTHER" id="PTHR12596">
    <property type="entry name" value="EXPORTIN 4,7-RELATED"/>
    <property type="match status" value="1"/>
</dbReference>
<reference evidence="9" key="1">
    <citation type="submission" date="2021-02" db="EMBL/GenBank/DDBJ databases">
        <authorList>
            <person name="Dougan E. K."/>
            <person name="Rhodes N."/>
            <person name="Thang M."/>
            <person name="Chan C."/>
        </authorList>
    </citation>
    <scope>NUCLEOTIDE SEQUENCE</scope>
</reference>
<evidence type="ECO:0000313" key="9">
    <source>
        <dbReference type="EMBL" id="CAE7360107.1"/>
    </source>
</evidence>
<accession>A0A812PPI6</accession>
<feature type="non-terminal residue" evidence="9">
    <location>
        <position position="1006"/>
    </location>
</feature>
<sequence>MCNALYNARSEAERAQAHQTLLPLVQNPQLQPQASACFDLRGNRLDEGVADTELAAPHQRTIPRQLITSHWTSVSDHQKEEMSQNYQQMSDLQNHTAAGADSTAFPMKGPDLYRSAPMGVSPVVRPQHQMVTAKVDQFLQSSPLPAPKTRVAALTPLLLLFCSPTVAENSEEAYFDALAIHLGKNASLAPSTPSMRGTRRGHCTESNLYNCMGNTNCCDPAAKCFAKDAKVAVCKTQCTPGIHLDDPAQWQTPWSCDIVGSGRSSTAVSGQSESEGRCSTSYRGNCLNNPNCCDGSFTCFERDSDYGACLPRCRAGIHWQDPPQYRFPWSCRAVYPGNPSPPPPPPSPSPGGGQCSASWSVNCKWKPVCCESGFQCYEKNSGYGACLPYCNPGIHASEPVQWRTPWTCRLLSPGGSPAPPPPPPPTPPPTPPPPPPTPPPATCTGSFVQNCVSNPTCCDESFTCYEKGNGYGACLPSCQPGIHWAEPPQYRTPWSCRVLGGSPAPPPPPPPTPPPTPPTPPPPPPQQCSASYSDNCLRKPTCCNPAMTCFMKDSDYGQCLPFCIPGIHWNDPPRYQTPWACTPVGGSGPSPAPPPPTTTAPPAPPPPPTPPPSPSPSPPTPSPTPAPGDPLEIPFAEQSLHSPSGADLLTFHMYRAQGHSSYPPLNVNTGNLAGIMWYIQNEVVSGAYGSGNKFGIERIRRFKVSMKATQPLINAGMNFGVRVAFDFGNCTGPSCIYDWKHYGYNIGCNNLGSFPFPKYETYYPGGVWYSLPGPCPQMPYYSQTPRCEQLQPGGKCGSPTGSGDCTWSYQDEGEQIWLGDVYGASNMSMQQFWNNSNSTTANEFKIKIVRDLFEKKYGAELPNPPCDFNFQEFYQGQDPSTLLHWVLGLEIYTDLTTDMQPTIGPSMSRHRRTALSFRDTALPPIFTIAIQTLQQLSTGAINVPDKNDERRLSKQVLNLSCNCLSFDFMGTIPDDTSDEQGTVMVPHSWSMLRDDGIPKLFFDMYS</sequence>
<gene>
    <name evidence="9" type="primary">XPO7</name>
    <name evidence="9" type="ORF">SNEC2469_LOCUS9489</name>
</gene>
<evidence type="ECO:0000256" key="3">
    <source>
        <dbReference type="ARBA" id="ARBA00009466"/>
    </source>
</evidence>
<keyword evidence="4" id="KW-0813">Transport</keyword>
<evidence type="ECO:0000256" key="5">
    <source>
        <dbReference type="ARBA" id="ARBA00022490"/>
    </source>
</evidence>
<dbReference type="AlphaFoldDB" id="A0A812PPI6"/>
<dbReference type="GO" id="GO:0005643">
    <property type="term" value="C:nuclear pore"/>
    <property type="evidence" value="ECO:0007669"/>
    <property type="project" value="TreeGrafter"/>
</dbReference>
<evidence type="ECO:0000256" key="4">
    <source>
        <dbReference type="ARBA" id="ARBA00022448"/>
    </source>
</evidence>
<evidence type="ECO:0000256" key="8">
    <source>
        <dbReference type="SAM" id="MobiDB-lite"/>
    </source>
</evidence>